<gene>
    <name evidence="4" type="ORF">SAMN05421504_11255</name>
</gene>
<dbReference type="AlphaFoldDB" id="A0A1H3RXC2"/>
<dbReference type="InterPro" id="IPR052019">
    <property type="entry name" value="F420H2_bilvrd_red/Heme_oxyg"/>
</dbReference>
<dbReference type="GO" id="GO:0070967">
    <property type="term" value="F:coenzyme F420 binding"/>
    <property type="evidence" value="ECO:0007669"/>
    <property type="project" value="TreeGrafter"/>
</dbReference>
<dbReference type="RefSeq" id="WP_091298295.1">
    <property type="nucleotide sequence ID" value="NZ_FNON01000012.1"/>
</dbReference>
<sequence>MIFTETEREYLKTLALGRLATIGPAGAPQNHPVTYFVNDDGTIDIGGPALSRSQKYRNIQADPRASLVVDDTASEPVGPGGQRGRGIEIRGDVEVLLADVPLLDGFSNDVVRIHPRRVVAWNLDGPGANNRDV</sequence>
<feature type="region of interest" description="Disordered" evidence="2">
    <location>
        <begin position="67"/>
        <end position="86"/>
    </location>
</feature>
<dbReference type="PANTHER" id="PTHR35176">
    <property type="entry name" value="HEME OXYGENASE HI_0854-RELATED"/>
    <property type="match status" value="1"/>
</dbReference>
<protein>
    <submittedName>
        <fullName evidence="4">Pyridoxamine 5'-phosphate oxidase family protein</fullName>
    </submittedName>
</protein>
<evidence type="ECO:0000259" key="3">
    <source>
        <dbReference type="Pfam" id="PF01243"/>
    </source>
</evidence>
<dbReference type="Pfam" id="PF01243">
    <property type="entry name" value="PNPOx_N"/>
    <property type="match status" value="1"/>
</dbReference>
<proteinExistence type="predicted"/>
<dbReference type="NCBIfam" id="TIGR04023">
    <property type="entry name" value="PPOX_MSMEG_5819"/>
    <property type="match status" value="1"/>
</dbReference>
<accession>A0A1H3RXC2</accession>
<name>A0A1H3RXC2_9PSEU</name>
<evidence type="ECO:0000313" key="5">
    <source>
        <dbReference type="Proteomes" id="UP000199515"/>
    </source>
</evidence>
<dbReference type="InterPro" id="IPR011576">
    <property type="entry name" value="Pyridox_Oxase_N"/>
</dbReference>
<dbReference type="STRING" id="589385.SAMN05421504_11255"/>
<dbReference type="Proteomes" id="UP000199515">
    <property type="component" value="Unassembled WGS sequence"/>
</dbReference>
<dbReference type="OrthoDB" id="3693562at2"/>
<dbReference type="InterPro" id="IPR024031">
    <property type="entry name" value="MSMEG_5819/OxyR"/>
</dbReference>
<feature type="domain" description="Pyridoxamine 5'-phosphate oxidase N-terminal" evidence="3">
    <location>
        <begin position="4"/>
        <end position="117"/>
    </location>
</feature>
<dbReference type="GO" id="GO:0005829">
    <property type="term" value="C:cytosol"/>
    <property type="evidence" value="ECO:0007669"/>
    <property type="project" value="TreeGrafter"/>
</dbReference>
<organism evidence="4 5">
    <name type="scientific">Amycolatopsis xylanica</name>
    <dbReference type="NCBI Taxonomy" id="589385"/>
    <lineage>
        <taxon>Bacteria</taxon>
        <taxon>Bacillati</taxon>
        <taxon>Actinomycetota</taxon>
        <taxon>Actinomycetes</taxon>
        <taxon>Pseudonocardiales</taxon>
        <taxon>Pseudonocardiaceae</taxon>
        <taxon>Amycolatopsis</taxon>
    </lineage>
</organism>
<dbReference type="SUPFAM" id="SSF50475">
    <property type="entry name" value="FMN-binding split barrel"/>
    <property type="match status" value="1"/>
</dbReference>
<keyword evidence="1" id="KW-0560">Oxidoreductase</keyword>
<dbReference type="EMBL" id="FNON01000012">
    <property type="protein sequence ID" value="SDZ29968.1"/>
    <property type="molecule type" value="Genomic_DNA"/>
</dbReference>
<evidence type="ECO:0000256" key="1">
    <source>
        <dbReference type="ARBA" id="ARBA00023002"/>
    </source>
</evidence>
<dbReference type="PANTHER" id="PTHR35176:SF6">
    <property type="entry name" value="HEME OXYGENASE HI_0854-RELATED"/>
    <property type="match status" value="1"/>
</dbReference>
<dbReference type="InterPro" id="IPR012349">
    <property type="entry name" value="Split_barrel_FMN-bd"/>
</dbReference>
<dbReference type="GO" id="GO:0016627">
    <property type="term" value="F:oxidoreductase activity, acting on the CH-CH group of donors"/>
    <property type="evidence" value="ECO:0007669"/>
    <property type="project" value="TreeGrafter"/>
</dbReference>
<evidence type="ECO:0000313" key="4">
    <source>
        <dbReference type="EMBL" id="SDZ29968.1"/>
    </source>
</evidence>
<keyword evidence="5" id="KW-1185">Reference proteome</keyword>
<reference evidence="4 5" key="1">
    <citation type="submission" date="2016-10" db="EMBL/GenBank/DDBJ databases">
        <authorList>
            <person name="de Groot N.N."/>
        </authorList>
    </citation>
    <scope>NUCLEOTIDE SEQUENCE [LARGE SCALE GENOMIC DNA]</scope>
    <source>
        <strain evidence="4 5">CPCC 202699</strain>
    </source>
</reference>
<dbReference type="Gene3D" id="2.30.110.10">
    <property type="entry name" value="Electron Transport, Fmn-binding Protein, Chain A"/>
    <property type="match status" value="1"/>
</dbReference>
<evidence type="ECO:0000256" key="2">
    <source>
        <dbReference type="SAM" id="MobiDB-lite"/>
    </source>
</evidence>